<keyword evidence="2 9" id="KW-0813">Transport</keyword>
<evidence type="ECO:0000256" key="9">
    <source>
        <dbReference type="RuleBase" id="RU367010"/>
    </source>
</evidence>
<keyword evidence="7 9" id="KW-0496">Mitochondrion</keyword>
<dbReference type="EMBL" id="HG529505">
    <property type="protein sequence ID" value="CDI51429.1"/>
    <property type="molecule type" value="Genomic_DNA"/>
</dbReference>
<evidence type="ECO:0000256" key="8">
    <source>
        <dbReference type="ARBA" id="ARBA00023136"/>
    </source>
</evidence>
<dbReference type="Gene3D" id="3.30.160.190">
    <property type="entry name" value="atu1810 like domain"/>
    <property type="match status" value="1"/>
</dbReference>
<keyword evidence="5 9" id="KW-0809">Transit peptide</keyword>
<comment type="similarity">
    <text evidence="1 9">Belongs to the complex I NDUFS4 subunit family.</text>
</comment>
<keyword evidence="3 9" id="KW-0679">Respiratory chain</keyword>
<keyword evidence="4 9" id="KW-0999">Mitochondrion inner membrane</keyword>
<evidence type="ECO:0000313" key="10">
    <source>
        <dbReference type="EMBL" id="CDI51429.1"/>
    </source>
</evidence>
<evidence type="ECO:0000256" key="7">
    <source>
        <dbReference type="ARBA" id="ARBA00023128"/>
    </source>
</evidence>
<evidence type="ECO:0000256" key="1">
    <source>
        <dbReference type="ARBA" id="ARBA00005882"/>
    </source>
</evidence>
<sequence length="185" mass="20635">MSLLRQSTQALRAAASASSSARWISTSAILRNTEHPNISPAPATRTNNQGRDLAAEQLQRHERAVTADLISSAPEELNQRSVRIFRPAKTANSSGKAGTKVWRVDFDILQGSARWENPLMGWASSGDYMQGTSLKFRSKEDAIHFCEKQGWDYHVTEPKTARIPPKSYAANYNHIPGKLRIHHTK</sequence>
<comment type="function">
    <text evidence="9">Accessory subunit of the mitochondrial membrane respiratory chain NADH dehydrogenase (Complex I), that is believed not to be involved in catalysis. Complex I functions in the transfer of electrons from NADH to the respiratory chain. The immediate electron acceptor for the enzyme is believed to be ubiquinone.</text>
</comment>
<reference evidence="10" key="1">
    <citation type="journal article" date="2014" name="Genome Biol. Evol.">
        <title>Gene Loss Rather Than Gene Gain Is Associated with a Host Jump from Monocots to Dicots in the Smut Fungus Melanopsichium pennsylvanicum.</title>
        <authorList>
            <person name="Sharma R."/>
            <person name="Mishra B."/>
            <person name="Runge F."/>
            <person name="Thines M."/>
        </authorList>
    </citation>
    <scope>NUCLEOTIDE SEQUENCE</scope>
    <source>
        <strain evidence="10">4</strain>
    </source>
</reference>
<keyword evidence="6 9" id="KW-0249">Electron transport</keyword>
<keyword evidence="8 9" id="KW-0472">Membrane</keyword>
<evidence type="ECO:0000256" key="2">
    <source>
        <dbReference type="ARBA" id="ARBA00022448"/>
    </source>
</evidence>
<evidence type="ECO:0000256" key="3">
    <source>
        <dbReference type="ARBA" id="ARBA00022660"/>
    </source>
</evidence>
<name>A0A077R3C6_9BASI</name>
<keyword evidence="10" id="KW-0830">Ubiquinone</keyword>
<dbReference type="PANTHER" id="PTHR12219">
    <property type="entry name" value="NADH-UBIQUINONE OXIDOREDUCTASE"/>
    <property type="match status" value="1"/>
</dbReference>
<dbReference type="FunFam" id="3.30.160.190:FF:000001">
    <property type="entry name" value="NADH-ubiquinone oxidoreductase 21 kDa subunit mitochondrial"/>
    <property type="match status" value="1"/>
</dbReference>
<accession>A0A077R3C6</accession>
<proteinExistence type="inferred from homology"/>
<dbReference type="GO" id="GO:0022900">
    <property type="term" value="P:electron transport chain"/>
    <property type="evidence" value="ECO:0007669"/>
    <property type="project" value="InterPro"/>
</dbReference>
<evidence type="ECO:0000256" key="6">
    <source>
        <dbReference type="ARBA" id="ARBA00022982"/>
    </source>
</evidence>
<evidence type="ECO:0000256" key="5">
    <source>
        <dbReference type="ARBA" id="ARBA00022946"/>
    </source>
</evidence>
<comment type="subcellular location">
    <subcellularLocation>
        <location evidence="9">Mitochondrion inner membrane</location>
        <topology evidence="9">Peripheral membrane protein</topology>
        <orientation evidence="9">Matrix side</orientation>
    </subcellularLocation>
</comment>
<dbReference type="GO" id="GO:0005743">
    <property type="term" value="C:mitochondrial inner membrane"/>
    <property type="evidence" value="ECO:0007669"/>
    <property type="project" value="UniProtKB-SubCell"/>
</dbReference>
<evidence type="ECO:0000256" key="4">
    <source>
        <dbReference type="ARBA" id="ARBA00022792"/>
    </source>
</evidence>
<dbReference type="InterPro" id="IPR006885">
    <property type="entry name" value="NADH_UbQ_FeS_4_mit-like"/>
</dbReference>
<dbReference type="InterPro" id="IPR038532">
    <property type="entry name" value="NDUFS4-like_sf"/>
</dbReference>
<dbReference type="AlphaFoldDB" id="A0A077R3C6"/>
<organism evidence="10">
    <name type="scientific">Melanopsichium pennsylvanicum 4</name>
    <dbReference type="NCBI Taxonomy" id="1398559"/>
    <lineage>
        <taxon>Eukaryota</taxon>
        <taxon>Fungi</taxon>
        <taxon>Dikarya</taxon>
        <taxon>Basidiomycota</taxon>
        <taxon>Ustilaginomycotina</taxon>
        <taxon>Ustilaginomycetes</taxon>
        <taxon>Ustilaginales</taxon>
        <taxon>Ustilaginaceae</taxon>
        <taxon>Melanopsichium</taxon>
    </lineage>
</organism>
<dbReference type="PANTHER" id="PTHR12219:SF8">
    <property type="entry name" value="NADH DEHYDROGENASE [UBIQUINONE] IRON-SULFUR PROTEIN 4, MITOCHONDRIAL"/>
    <property type="match status" value="1"/>
</dbReference>
<dbReference type="Pfam" id="PF04800">
    <property type="entry name" value="NDUS4"/>
    <property type="match status" value="1"/>
</dbReference>
<protein>
    <recommendedName>
        <fullName evidence="9">NADH dehydrogenase [ubiquinone] iron-sulfur protein 4, mitochondrial</fullName>
    </recommendedName>
</protein>